<keyword evidence="4 10" id="KW-1133">Transmembrane helix</keyword>
<dbReference type="GO" id="GO:0005886">
    <property type="term" value="C:plasma membrane"/>
    <property type="evidence" value="ECO:0007669"/>
    <property type="project" value="TreeGrafter"/>
</dbReference>
<sequence>QPLISGELGCKMDGLMECLLGNASNNSDAGRPEKLPRAQLYRVLVPVLDAAIFVIGVVGHTLVTIILLKRRQRRNGTTTLLINLSVANLLQLACLPFDSAAIALGEWVFGSFLCKFLSFADTACSSASVFTLAALSINRYLSIVHPTKAYRFHGSWYSRLVIGTIWLPALGLATPQLVYRILWSEPAHCFALLPDTGETLYSISLFVAGFVLPLVVIIAMYAGIMRYLWVKRKAMKTRYLDKYNARVMFVSITLVLAFTVCWLPSYVLLFLLISRLATLRGVFPIFARGLASSSSCVNPFIYAFLSKQFRNDLYAVLTRSCGKRDGNRVEPTGPGTDR</sequence>
<dbReference type="Pfam" id="PF00001">
    <property type="entry name" value="7tm_1"/>
    <property type="match status" value="1"/>
</dbReference>
<dbReference type="PROSITE" id="PS00237">
    <property type="entry name" value="G_PROTEIN_RECEP_F1_1"/>
    <property type="match status" value="1"/>
</dbReference>
<evidence type="ECO:0000313" key="12">
    <source>
        <dbReference type="Ensembl" id="ENSLACP00000021136.1"/>
    </source>
</evidence>
<dbReference type="Proteomes" id="UP000008672">
    <property type="component" value="Unassembled WGS sequence"/>
</dbReference>
<evidence type="ECO:0000256" key="3">
    <source>
        <dbReference type="ARBA" id="ARBA00022692"/>
    </source>
</evidence>
<dbReference type="PANTHER" id="PTHR45695">
    <property type="entry name" value="LEUCOKININ RECEPTOR-RELATED"/>
    <property type="match status" value="1"/>
</dbReference>
<dbReference type="InterPro" id="IPR000611">
    <property type="entry name" value="NPY_rcpt"/>
</dbReference>
<dbReference type="EMBL" id="AFYH01001501">
    <property type="status" value="NOT_ANNOTATED_CDS"/>
    <property type="molecule type" value="Genomic_DNA"/>
</dbReference>
<evidence type="ECO:0000256" key="2">
    <source>
        <dbReference type="ARBA" id="ARBA00010663"/>
    </source>
</evidence>
<reference evidence="12" key="2">
    <citation type="submission" date="2025-08" db="UniProtKB">
        <authorList>
            <consortium name="Ensembl"/>
        </authorList>
    </citation>
    <scope>IDENTIFICATION</scope>
</reference>
<dbReference type="Gene3D" id="1.20.1070.10">
    <property type="entry name" value="Rhodopsin 7-helix transmembrane proteins"/>
    <property type="match status" value="1"/>
</dbReference>
<evidence type="ECO:0000256" key="8">
    <source>
        <dbReference type="ARBA" id="ARBA00023224"/>
    </source>
</evidence>
<evidence type="ECO:0000256" key="7">
    <source>
        <dbReference type="ARBA" id="ARBA00023170"/>
    </source>
</evidence>
<dbReference type="InParanoid" id="H3BGW5"/>
<keyword evidence="8 9" id="KW-0807">Transducer</keyword>
<dbReference type="SUPFAM" id="SSF81321">
    <property type="entry name" value="Family A G protein-coupled receptor-like"/>
    <property type="match status" value="1"/>
</dbReference>
<keyword evidence="5 9" id="KW-0297">G-protein coupled receptor</keyword>
<protein>
    <recommendedName>
        <fullName evidence="11">G-protein coupled receptors family 1 profile domain-containing protein</fullName>
    </recommendedName>
</protein>
<reference evidence="13" key="1">
    <citation type="submission" date="2011-08" db="EMBL/GenBank/DDBJ databases">
        <title>The draft genome of Latimeria chalumnae.</title>
        <authorList>
            <person name="Di Palma F."/>
            <person name="Alfoldi J."/>
            <person name="Johnson J."/>
            <person name="Berlin A."/>
            <person name="Gnerre S."/>
            <person name="Jaffe D."/>
            <person name="MacCallum I."/>
            <person name="Young S."/>
            <person name="Walker B.J."/>
            <person name="Lander E."/>
            <person name="Lindblad-Toh K."/>
        </authorList>
    </citation>
    <scope>NUCLEOTIDE SEQUENCE [LARGE SCALE GENOMIC DNA]</scope>
    <source>
        <strain evidence="13">Wild caught</strain>
    </source>
</reference>
<dbReference type="eggNOG" id="KOG3656">
    <property type="taxonomic scope" value="Eukaryota"/>
</dbReference>
<comment type="subcellular location">
    <subcellularLocation>
        <location evidence="1">Membrane</location>
        <topology evidence="1">Multi-pass membrane protein</topology>
    </subcellularLocation>
</comment>
<keyword evidence="3 9" id="KW-0812">Transmembrane</keyword>
<evidence type="ECO:0000259" key="11">
    <source>
        <dbReference type="PROSITE" id="PS50262"/>
    </source>
</evidence>
<proteinExistence type="inferred from homology"/>
<dbReference type="OMA" id="LCLPFHT"/>
<dbReference type="PRINTS" id="PR00237">
    <property type="entry name" value="GPCRRHODOPSN"/>
</dbReference>
<feature type="transmembrane region" description="Helical" evidence="10">
    <location>
        <begin position="285"/>
        <end position="305"/>
    </location>
</feature>
<reference evidence="12" key="3">
    <citation type="submission" date="2025-09" db="UniProtKB">
        <authorList>
            <consortium name="Ensembl"/>
        </authorList>
    </citation>
    <scope>IDENTIFICATION</scope>
</reference>
<dbReference type="PROSITE" id="PS50262">
    <property type="entry name" value="G_PROTEIN_RECEP_F1_2"/>
    <property type="match status" value="1"/>
</dbReference>
<dbReference type="HOGENOM" id="CLU_009579_8_1_1"/>
<accession>H3BGW5</accession>
<dbReference type="PRINTS" id="PR01012">
    <property type="entry name" value="NRPEPTIDEYR"/>
</dbReference>
<dbReference type="AlphaFoldDB" id="H3BGW5"/>
<keyword evidence="7 9" id="KW-0675">Receptor</keyword>
<keyword evidence="6 10" id="KW-0472">Membrane</keyword>
<comment type="similarity">
    <text evidence="2 9">Belongs to the G-protein coupled receptor 1 family.</text>
</comment>
<dbReference type="InterPro" id="IPR000276">
    <property type="entry name" value="GPCR_Rhodpsn"/>
</dbReference>
<feature type="transmembrane region" description="Helical" evidence="10">
    <location>
        <begin position="156"/>
        <end position="179"/>
    </location>
</feature>
<dbReference type="InterPro" id="IPR017452">
    <property type="entry name" value="GPCR_Rhodpsn_7TM"/>
</dbReference>
<feature type="transmembrane region" description="Helical" evidence="10">
    <location>
        <begin position="80"/>
        <end position="104"/>
    </location>
</feature>
<feature type="transmembrane region" description="Helical" evidence="10">
    <location>
        <begin position="245"/>
        <end position="273"/>
    </location>
</feature>
<evidence type="ECO:0000256" key="9">
    <source>
        <dbReference type="RuleBase" id="RU000688"/>
    </source>
</evidence>
<feature type="transmembrane region" description="Helical" evidence="10">
    <location>
        <begin position="199"/>
        <end position="224"/>
    </location>
</feature>
<evidence type="ECO:0000256" key="1">
    <source>
        <dbReference type="ARBA" id="ARBA00004141"/>
    </source>
</evidence>
<dbReference type="PANTHER" id="PTHR45695:SF34">
    <property type="entry name" value="GALANIN RECEPTOR 2B-LIKE"/>
    <property type="match status" value="1"/>
</dbReference>
<feature type="transmembrane region" description="Helical" evidence="10">
    <location>
        <begin position="116"/>
        <end position="135"/>
    </location>
</feature>
<dbReference type="GO" id="GO:0004983">
    <property type="term" value="F:neuropeptide Y receptor activity"/>
    <property type="evidence" value="ECO:0007669"/>
    <property type="project" value="InterPro"/>
</dbReference>
<dbReference type="GeneTree" id="ENSGT00940000165559"/>
<evidence type="ECO:0000313" key="13">
    <source>
        <dbReference type="Proteomes" id="UP000008672"/>
    </source>
</evidence>
<evidence type="ECO:0000256" key="10">
    <source>
        <dbReference type="SAM" id="Phobius"/>
    </source>
</evidence>
<evidence type="ECO:0000256" key="4">
    <source>
        <dbReference type="ARBA" id="ARBA00022989"/>
    </source>
</evidence>
<name>H3BGW5_LATCH</name>
<evidence type="ECO:0000256" key="5">
    <source>
        <dbReference type="ARBA" id="ARBA00023040"/>
    </source>
</evidence>
<dbReference type="Ensembl" id="ENSLACT00000021276.1">
    <property type="protein sequence ID" value="ENSLACP00000021136.1"/>
    <property type="gene ID" value="ENSLACG00000018568.1"/>
</dbReference>
<gene>
    <name evidence="12" type="primary">LOC135353141</name>
</gene>
<keyword evidence="13" id="KW-1185">Reference proteome</keyword>
<feature type="domain" description="G-protein coupled receptors family 1 profile" evidence="11">
    <location>
        <begin position="59"/>
        <end position="302"/>
    </location>
</feature>
<evidence type="ECO:0000256" key="6">
    <source>
        <dbReference type="ARBA" id="ARBA00023136"/>
    </source>
</evidence>
<feature type="transmembrane region" description="Helical" evidence="10">
    <location>
        <begin position="43"/>
        <end position="68"/>
    </location>
</feature>
<organism evidence="12 13">
    <name type="scientific">Latimeria chalumnae</name>
    <name type="common">Coelacanth</name>
    <dbReference type="NCBI Taxonomy" id="7897"/>
    <lineage>
        <taxon>Eukaryota</taxon>
        <taxon>Metazoa</taxon>
        <taxon>Chordata</taxon>
        <taxon>Craniata</taxon>
        <taxon>Vertebrata</taxon>
        <taxon>Euteleostomi</taxon>
        <taxon>Coelacanthiformes</taxon>
        <taxon>Coelacanthidae</taxon>
        <taxon>Latimeria</taxon>
    </lineage>
</organism>